<protein>
    <recommendedName>
        <fullName evidence="1">BT4734-like N-terminal domain-containing protein</fullName>
    </recommendedName>
</protein>
<dbReference type="Pfam" id="PF08800">
    <property type="entry name" value="BT4734-like_N"/>
    <property type="match status" value="1"/>
</dbReference>
<organism evidence="2 3">
    <name type="scientific">Segatella copri</name>
    <dbReference type="NCBI Taxonomy" id="165179"/>
    <lineage>
        <taxon>Bacteria</taxon>
        <taxon>Pseudomonadati</taxon>
        <taxon>Bacteroidota</taxon>
        <taxon>Bacteroidia</taxon>
        <taxon>Bacteroidales</taxon>
        <taxon>Prevotellaceae</taxon>
        <taxon>Segatella</taxon>
    </lineage>
</organism>
<evidence type="ECO:0000259" key="1">
    <source>
        <dbReference type="Pfam" id="PF08800"/>
    </source>
</evidence>
<evidence type="ECO:0000313" key="3">
    <source>
        <dbReference type="Proteomes" id="UP001196765"/>
    </source>
</evidence>
<feature type="domain" description="BT4734-like N-terminal" evidence="1">
    <location>
        <begin position="75"/>
        <end position="154"/>
    </location>
</feature>
<comment type="caution">
    <text evidence="2">The sequence shown here is derived from an EMBL/GenBank/DDBJ whole genome shotgun (WGS) entry which is preliminary data.</text>
</comment>
<dbReference type="Proteomes" id="UP001196765">
    <property type="component" value="Unassembled WGS sequence"/>
</dbReference>
<dbReference type="AlphaFoldDB" id="A0AAW4N398"/>
<reference evidence="2" key="1">
    <citation type="submission" date="2021-06" db="EMBL/GenBank/DDBJ databases">
        <title>Collection of gut derived symbiotic bacterial strains cultured from healthy donors.</title>
        <authorList>
            <person name="Lin H."/>
            <person name="Littmann E."/>
            <person name="Pamer E.G."/>
        </authorList>
    </citation>
    <scope>NUCLEOTIDE SEQUENCE</scope>
    <source>
        <strain evidence="2">MSK.21.74</strain>
    </source>
</reference>
<evidence type="ECO:0000313" key="2">
    <source>
        <dbReference type="EMBL" id="MBV3389317.1"/>
    </source>
</evidence>
<proteinExistence type="predicted"/>
<dbReference type="EMBL" id="JAHOEI010000151">
    <property type="protein sequence ID" value="MBV3389317.1"/>
    <property type="molecule type" value="Genomic_DNA"/>
</dbReference>
<accession>A0AAW4N398</accession>
<name>A0AAW4N398_9BACT</name>
<gene>
    <name evidence="2" type="ORF">KSW82_16500</name>
</gene>
<dbReference type="InterPro" id="IPR014907">
    <property type="entry name" value="BT4734-like_N"/>
</dbReference>
<sequence>MAKKKTTEAINREQEAMEEKEALPSFFTNLFSSASNPLPNRAVLEYNIMHSAPVKANTEGYRAMMKVDKRTAEDIKHRLPCITPSVQLKGNAKKLTDFRKETFWLMLDYDEVPPEDIAELKKKALKQRFTMVFYITVSGKGFRILLRYMRPEGCNLTATELH</sequence>
<dbReference type="RefSeq" id="WP_217745300.1">
    <property type="nucleotide sequence ID" value="NZ_JAHOEI010000151.1"/>
</dbReference>
<feature type="non-terminal residue" evidence="2">
    <location>
        <position position="162"/>
    </location>
</feature>